<protein>
    <submittedName>
        <fullName evidence="1">Uncharacterized protein</fullName>
    </submittedName>
</protein>
<dbReference type="Proteomes" id="UP000321479">
    <property type="component" value="Chromosome"/>
</dbReference>
<dbReference type="RefSeq" id="WP_147032584.1">
    <property type="nucleotide sequence ID" value="NZ_CP042436.1"/>
</dbReference>
<name>A0A5B8V065_9SPHI</name>
<proteinExistence type="predicted"/>
<gene>
    <name evidence="1" type="ORF">FRZ54_15985</name>
</gene>
<dbReference type="KEGG" id="mgin:FRZ54_15985"/>
<evidence type="ECO:0000313" key="2">
    <source>
        <dbReference type="Proteomes" id="UP000321479"/>
    </source>
</evidence>
<sequence length="62" mass="7157">MIRKNMKLAEGQNLRYTGKGFSGYIKGQPYMIYIATHSIYQIQVKYNGVDMVVDKYFTDLVG</sequence>
<accession>A0A5B8V065</accession>
<evidence type="ECO:0000313" key="1">
    <source>
        <dbReference type="EMBL" id="QEC64011.1"/>
    </source>
</evidence>
<reference evidence="1 2" key="1">
    <citation type="journal article" date="2017" name="Curr. Microbiol.">
        <title>Mucilaginibacter ginsenosidivorans sp. nov., Isolated from Soil of Ginseng Field.</title>
        <authorList>
            <person name="Kim M.M."/>
            <person name="Siddiqi M.Z."/>
            <person name="Im W.T."/>
        </authorList>
    </citation>
    <scope>NUCLEOTIDE SEQUENCE [LARGE SCALE GENOMIC DNA]</scope>
    <source>
        <strain evidence="1 2">Gsoil 3017</strain>
    </source>
</reference>
<dbReference type="EMBL" id="CP042436">
    <property type="protein sequence ID" value="QEC64011.1"/>
    <property type="molecule type" value="Genomic_DNA"/>
</dbReference>
<keyword evidence="2" id="KW-1185">Reference proteome</keyword>
<dbReference type="AlphaFoldDB" id="A0A5B8V065"/>
<organism evidence="1 2">
    <name type="scientific">Mucilaginibacter ginsenosidivorans</name>
    <dbReference type="NCBI Taxonomy" id="398053"/>
    <lineage>
        <taxon>Bacteria</taxon>
        <taxon>Pseudomonadati</taxon>
        <taxon>Bacteroidota</taxon>
        <taxon>Sphingobacteriia</taxon>
        <taxon>Sphingobacteriales</taxon>
        <taxon>Sphingobacteriaceae</taxon>
        <taxon>Mucilaginibacter</taxon>
    </lineage>
</organism>
<dbReference type="OrthoDB" id="799321at2"/>